<keyword evidence="3" id="KW-0547">Nucleotide-binding</keyword>
<dbReference type="PANTHER" id="PTHR43776:SF7">
    <property type="entry name" value="D,D-DIPEPTIDE TRANSPORT ATP-BINDING PROTEIN DDPF-RELATED"/>
    <property type="match status" value="1"/>
</dbReference>
<dbReference type="Pfam" id="PF00005">
    <property type="entry name" value="ABC_tran"/>
    <property type="match status" value="1"/>
</dbReference>
<organism evidence="7 8">
    <name type="scientific">Agromyces neolithicus</name>
    <dbReference type="NCBI Taxonomy" id="269420"/>
    <lineage>
        <taxon>Bacteria</taxon>
        <taxon>Bacillati</taxon>
        <taxon>Actinomycetota</taxon>
        <taxon>Actinomycetes</taxon>
        <taxon>Micrococcales</taxon>
        <taxon>Microbacteriaceae</taxon>
        <taxon>Agromyces</taxon>
    </lineage>
</organism>
<evidence type="ECO:0000256" key="4">
    <source>
        <dbReference type="ARBA" id="ARBA00022840"/>
    </source>
</evidence>
<dbReference type="Gene3D" id="3.40.50.300">
    <property type="entry name" value="P-loop containing nucleotide triphosphate hydrolases"/>
    <property type="match status" value="1"/>
</dbReference>
<feature type="domain" description="ABC transporter" evidence="6">
    <location>
        <begin position="5"/>
        <end position="251"/>
    </location>
</feature>
<dbReference type="InterPro" id="IPR027417">
    <property type="entry name" value="P-loop_NTPase"/>
</dbReference>
<gene>
    <name evidence="7" type="ORF">GCM10009749_17460</name>
</gene>
<comment type="similarity">
    <text evidence="1">Belongs to the ABC transporter superfamily.</text>
</comment>
<proteinExistence type="inferred from homology"/>
<dbReference type="PROSITE" id="PS50893">
    <property type="entry name" value="ABC_TRANSPORTER_2"/>
    <property type="match status" value="1"/>
</dbReference>
<dbReference type="EMBL" id="BAAANJ010000005">
    <property type="protein sequence ID" value="GAA1809476.1"/>
    <property type="molecule type" value="Genomic_DNA"/>
</dbReference>
<evidence type="ECO:0000256" key="5">
    <source>
        <dbReference type="SAM" id="MobiDB-lite"/>
    </source>
</evidence>
<keyword evidence="4" id="KW-0067">ATP-binding</keyword>
<evidence type="ECO:0000256" key="3">
    <source>
        <dbReference type="ARBA" id="ARBA00022741"/>
    </source>
</evidence>
<dbReference type="InterPro" id="IPR003593">
    <property type="entry name" value="AAA+_ATPase"/>
</dbReference>
<keyword evidence="8" id="KW-1185">Reference proteome</keyword>
<evidence type="ECO:0000313" key="8">
    <source>
        <dbReference type="Proteomes" id="UP001500002"/>
    </source>
</evidence>
<evidence type="ECO:0000259" key="6">
    <source>
        <dbReference type="PROSITE" id="PS50893"/>
    </source>
</evidence>
<reference evidence="8" key="1">
    <citation type="journal article" date="2019" name="Int. J. Syst. Evol. Microbiol.">
        <title>The Global Catalogue of Microorganisms (GCM) 10K type strain sequencing project: providing services to taxonomists for standard genome sequencing and annotation.</title>
        <authorList>
            <consortium name="The Broad Institute Genomics Platform"/>
            <consortium name="The Broad Institute Genome Sequencing Center for Infectious Disease"/>
            <person name="Wu L."/>
            <person name="Ma J."/>
        </authorList>
    </citation>
    <scope>NUCLEOTIDE SEQUENCE [LARGE SCALE GENOMIC DNA]</scope>
    <source>
        <strain evidence="8">JCM 14322</strain>
    </source>
</reference>
<keyword evidence="2" id="KW-0813">Transport</keyword>
<dbReference type="InterPro" id="IPR017871">
    <property type="entry name" value="ABC_transporter-like_CS"/>
</dbReference>
<evidence type="ECO:0000256" key="2">
    <source>
        <dbReference type="ARBA" id="ARBA00022448"/>
    </source>
</evidence>
<dbReference type="PANTHER" id="PTHR43776">
    <property type="entry name" value="TRANSPORT ATP-BINDING PROTEIN"/>
    <property type="match status" value="1"/>
</dbReference>
<dbReference type="InterPro" id="IPR003439">
    <property type="entry name" value="ABC_transporter-like_ATP-bd"/>
</dbReference>
<dbReference type="CDD" id="cd03257">
    <property type="entry name" value="ABC_NikE_OppD_transporters"/>
    <property type="match status" value="1"/>
</dbReference>
<sequence length="286" mass="30810">MTTEIALDDIVVEYPVPGAKGGRRELRRALDGITLHIEQGESFGLVGESGCGKSTTANVIIGLATPSSGSVAIDGEIVSTPRRPALQQHVQMVFQDPASSLNPRLRVRSVLRELIEHHHVASGTELKGRLNELMDMVGLPRRVLDALPRDLSGGQRQRVAIARALAVEPRVLIADEAVSALDVSAQAKVINLLADLKDDLGLTLIFISHDLSVVRALCDRAAVMHAGRVIEVAQTEVLFSSPQQEYTRRLLRAIPAFGSSHGVPAAPTPHGQQLPRVSADRERISL</sequence>
<dbReference type="SUPFAM" id="SSF52540">
    <property type="entry name" value="P-loop containing nucleoside triphosphate hydrolases"/>
    <property type="match status" value="1"/>
</dbReference>
<evidence type="ECO:0000313" key="7">
    <source>
        <dbReference type="EMBL" id="GAA1809476.1"/>
    </source>
</evidence>
<dbReference type="PROSITE" id="PS00211">
    <property type="entry name" value="ABC_TRANSPORTER_1"/>
    <property type="match status" value="1"/>
</dbReference>
<name>A0ABN2M5F7_9MICO</name>
<feature type="region of interest" description="Disordered" evidence="5">
    <location>
        <begin position="262"/>
        <end position="286"/>
    </location>
</feature>
<dbReference type="RefSeq" id="WP_344295464.1">
    <property type="nucleotide sequence ID" value="NZ_BAAANJ010000005.1"/>
</dbReference>
<protein>
    <recommendedName>
        <fullName evidence="6">ABC transporter domain-containing protein</fullName>
    </recommendedName>
</protein>
<dbReference type="InterPro" id="IPR050319">
    <property type="entry name" value="ABC_transp_ATP-bind"/>
</dbReference>
<dbReference type="SMART" id="SM00382">
    <property type="entry name" value="AAA"/>
    <property type="match status" value="1"/>
</dbReference>
<accession>A0ABN2M5F7</accession>
<dbReference type="Proteomes" id="UP001500002">
    <property type="component" value="Unassembled WGS sequence"/>
</dbReference>
<evidence type="ECO:0000256" key="1">
    <source>
        <dbReference type="ARBA" id="ARBA00005417"/>
    </source>
</evidence>
<comment type="caution">
    <text evidence="7">The sequence shown here is derived from an EMBL/GenBank/DDBJ whole genome shotgun (WGS) entry which is preliminary data.</text>
</comment>